<dbReference type="Proteomes" id="UP001062846">
    <property type="component" value="Chromosome 1"/>
</dbReference>
<accession>A0ACC0Q548</accession>
<reference evidence="1" key="1">
    <citation type="submission" date="2022-02" db="EMBL/GenBank/DDBJ databases">
        <title>Plant Genome Project.</title>
        <authorList>
            <person name="Zhang R.-G."/>
        </authorList>
    </citation>
    <scope>NUCLEOTIDE SEQUENCE</scope>
    <source>
        <strain evidence="1">AT1</strain>
    </source>
</reference>
<evidence type="ECO:0000313" key="1">
    <source>
        <dbReference type="EMBL" id="KAI8572880.1"/>
    </source>
</evidence>
<proteinExistence type="predicted"/>
<evidence type="ECO:0000313" key="2">
    <source>
        <dbReference type="Proteomes" id="UP001062846"/>
    </source>
</evidence>
<name>A0ACC0Q548_RHOML</name>
<organism evidence="1 2">
    <name type="scientific">Rhododendron molle</name>
    <name type="common">Chinese azalea</name>
    <name type="synonym">Azalea mollis</name>
    <dbReference type="NCBI Taxonomy" id="49168"/>
    <lineage>
        <taxon>Eukaryota</taxon>
        <taxon>Viridiplantae</taxon>
        <taxon>Streptophyta</taxon>
        <taxon>Embryophyta</taxon>
        <taxon>Tracheophyta</taxon>
        <taxon>Spermatophyta</taxon>
        <taxon>Magnoliopsida</taxon>
        <taxon>eudicotyledons</taxon>
        <taxon>Gunneridae</taxon>
        <taxon>Pentapetalae</taxon>
        <taxon>asterids</taxon>
        <taxon>Ericales</taxon>
        <taxon>Ericaceae</taxon>
        <taxon>Ericoideae</taxon>
        <taxon>Rhodoreae</taxon>
        <taxon>Rhododendron</taxon>
    </lineage>
</organism>
<gene>
    <name evidence="1" type="ORF">RHMOL_Rhmol01G0234900</name>
</gene>
<comment type="caution">
    <text evidence="1">The sequence shown here is derived from an EMBL/GenBank/DDBJ whole genome shotgun (WGS) entry which is preliminary data.</text>
</comment>
<sequence>MRSTSSMSKEDLKNARIRDWAALLLQAGDYMEYCHLFLVLAAAAPPVAPVWPWAPSFVSFYSDDGEEERLALTPCTTHLYTLSAAV</sequence>
<dbReference type="EMBL" id="CM046388">
    <property type="protein sequence ID" value="KAI8572880.1"/>
    <property type="molecule type" value="Genomic_DNA"/>
</dbReference>
<keyword evidence="2" id="KW-1185">Reference proteome</keyword>
<protein>
    <submittedName>
        <fullName evidence="1">Uncharacterized protein</fullName>
    </submittedName>
</protein>